<reference evidence="3" key="1">
    <citation type="submission" date="2021-02" db="EMBL/GenBank/DDBJ databases">
        <authorList>
            <person name="Dougan E. K."/>
            <person name="Rhodes N."/>
            <person name="Thang M."/>
            <person name="Chan C."/>
        </authorList>
    </citation>
    <scope>NUCLEOTIDE SEQUENCE</scope>
</reference>
<feature type="region of interest" description="Disordered" evidence="2">
    <location>
        <begin position="774"/>
        <end position="802"/>
    </location>
</feature>
<organism evidence="3 4">
    <name type="scientific">Polarella glacialis</name>
    <name type="common">Dinoflagellate</name>
    <dbReference type="NCBI Taxonomy" id="89957"/>
    <lineage>
        <taxon>Eukaryota</taxon>
        <taxon>Sar</taxon>
        <taxon>Alveolata</taxon>
        <taxon>Dinophyceae</taxon>
        <taxon>Suessiales</taxon>
        <taxon>Suessiaceae</taxon>
        <taxon>Polarella</taxon>
    </lineage>
</organism>
<evidence type="ECO:0000313" key="4">
    <source>
        <dbReference type="Proteomes" id="UP000626109"/>
    </source>
</evidence>
<proteinExistence type="predicted"/>
<feature type="region of interest" description="Disordered" evidence="2">
    <location>
        <begin position="179"/>
        <end position="202"/>
    </location>
</feature>
<dbReference type="EMBL" id="CAJNNW010037652">
    <property type="protein sequence ID" value="CAE8743518.1"/>
    <property type="molecule type" value="Genomic_DNA"/>
</dbReference>
<feature type="compositionally biased region" description="Low complexity" evidence="2">
    <location>
        <begin position="15"/>
        <end position="30"/>
    </location>
</feature>
<feature type="compositionally biased region" description="Gly residues" evidence="2">
    <location>
        <begin position="779"/>
        <end position="790"/>
    </location>
</feature>
<protein>
    <submittedName>
        <fullName evidence="3">Uncharacterized protein</fullName>
    </submittedName>
</protein>
<dbReference type="GO" id="GO:0015074">
    <property type="term" value="P:DNA integration"/>
    <property type="evidence" value="ECO:0007669"/>
    <property type="project" value="InterPro"/>
</dbReference>
<dbReference type="InterPro" id="IPR036034">
    <property type="entry name" value="PDZ_sf"/>
</dbReference>
<dbReference type="GO" id="GO:0006310">
    <property type="term" value="P:DNA recombination"/>
    <property type="evidence" value="ECO:0007669"/>
    <property type="project" value="UniProtKB-KW"/>
</dbReference>
<dbReference type="SUPFAM" id="SSF56349">
    <property type="entry name" value="DNA breaking-rejoining enzymes"/>
    <property type="match status" value="1"/>
</dbReference>
<dbReference type="InterPro" id="IPR029063">
    <property type="entry name" value="SAM-dependent_MTases_sf"/>
</dbReference>
<gene>
    <name evidence="3" type="ORF">PGLA2088_LOCUS51434</name>
</gene>
<dbReference type="InterPro" id="IPR011010">
    <property type="entry name" value="DNA_brk_join_enz"/>
</dbReference>
<evidence type="ECO:0000256" key="2">
    <source>
        <dbReference type="SAM" id="MobiDB-lite"/>
    </source>
</evidence>
<dbReference type="InterPro" id="IPR013762">
    <property type="entry name" value="Integrase-like_cat_sf"/>
</dbReference>
<feature type="compositionally biased region" description="Polar residues" evidence="2">
    <location>
        <begin position="1"/>
        <end position="12"/>
    </location>
</feature>
<dbReference type="Gene3D" id="3.40.50.150">
    <property type="entry name" value="Vaccinia Virus protein VP39"/>
    <property type="match status" value="1"/>
</dbReference>
<evidence type="ECO:0000256" key="1">
    <source>
        <dbReference type="ARBA" id="ARBA00023172"/>
    </source>
</evidence>
<feature type="compositionally biased region" description="Low complexity" evidence="2">
    <location>
        <begin position="189"/>
        <end position="200"/>
    </location>
</feature>
<dbReference type="SUPFAM" id="SSF50156">
    <property type="entry name" value="PDZ domain-like"/>
    <property type="match status" value="1"/>
</dbReference>
<feature type="compositionally biased region" description="Basic residues" evidence="2">
    <location>
        <begin position="791"/>
        <end position="802"/>
    </location>
</feature>
<evidence type="ECO:0000313" key="3">
    <source>
        <dbReference type="EMBL" id="CAE8743518.1"/>
    </source>
</evidence>
<dbReference type="GO" id="GO:0003677">
    <property type="term" value="F:DNA binding"/>
    <property type="evidence" value="ECO:0007669"/>
    <property type="project" value="InterPro"/>
</dbReference>
<sequence>MGNQQEMNTQRPDWSKGTAGSAGSAPASGAVNSNKRILQLQYMLGESPADDILQLGGGQGEPVVVQKLAPGGKAEKAGVKVGAVLKSMNGQSHIKHFPGWQLQSMLVAPVKLELDPPMTPSSPRCKEIRLTRKSEFKLGIAPRKVAWNAQDKVQIAEEVIFQPQAAPLWLSASFGDERQLGSSQREGDASAGPSSRGPPSFYELRRPEAHRLVDSAIRTAFDNVDLSSATCDHAERLANAHRLRAGQRARSHSPLCGLERCAPEWLSGSQLCLAESFDQSGGDTDVIDREFARDRKEQFAAQCEIRLRTGQYRERAWVVAQGSILVALGGCIAYPGPMCIIEFPGYDDGQHQQGNLVFLLSAAVGELDRTGGTWLGKCLAVQDGYYEYWLTQTHGPMKDLRDVPLHFCSVSASRCGVNLIYGDVIHVDVFRMLPGDSALRLGWLSAAQKTFITEVLEGVPVADAGFAAAAGPGAGAGIPGAGPNLGGVVQPVLRAFKGWQQRWVAQCLGHLVRGLRLEWALVPCQWLVLEDLEKVLKIRVPRGRVESALQLPREKKQKKRRKKERDSSSSDSDGPDFRIASLPEGVERLLQIHEQKPGALANYTLQRRREILDRSTGGEANMSSQATLPAVARAYLTRVYFQSRHPQLLGQRNAREMRTLMTIVDLICQNDGLRALDVALQRQKSLELQFLQGNWEQGQQLELVPLDGDRSYFKQELKAAQQEVRSTFRLAQQPWKVEQQQWRSRRPRGEWWPARGGAAEAAHEEVAAGEAEAAPLNGNAGGEGRGLGRGGKGKKGRGKGLKGKLKGVMEKIWRLKAQAAAESWSGTQIAAGIQGMFGFLGSEEEPSGSASFRGLKGLASAEVVRSAFEAEVAEQLSCYKAFGSCYGMKVGLWQMVEFMLAEVECAHFLIDEFQIRAEPAWSLERWHQVLDGLLREGDSAAELKVGAFIESLCMRVPLTADELAGVSVAMVTAGRDAWIWLADIFCEGDVHVPVGPWHQVSEKLGDMYTGREVCKAYKLSWAAIESTLPVPGAAARVDLAAVVPEDLKPFVENPELLRIPEEESDQEYDAIVSGLVSCGIMEAEVEEETVRHGVVPVYNGMFGVRKGWELRENGEWIRLLRLIINLIPTNALQRRLPRRPSTHMAYAPMWGRMVLLEDEVALCFAEDQRYCFHIYRPGRKWRAWFVVSKLASGVCFGGTAADRKRPRVCSAPMGRKNIVDFIQVAHEGMGMVAGVSPAQMVQMGMPLPQPDLKSPRDWFSFYVDNFDQTKVVVQTDRGLYEGRPSEEQLKLREVYKCWDIDRAPKKAAEGVLNWTSLGAEQRGLEGLVGSALQFRHDLLGGNLHLLKWECAKVSGSAELLTTVSKNMHSVQFCRPLGVLFDELYKVPAQGSGLALGVAGGDELLLLSMSLPLRWLDQRTKLDPRVYAADASLEGAGACVSYELSPLGEAKCHMLACSPEEELDGRAADAFLVVEHFGGMGGLKKALDLLGIVPMGVIFIDNNAVSRKLSKFHCAFSITLPDVAKITKEDILQWRRWFPRETTVINAGGRPGVNRSRLNAARGGAGVSTGSGGGNCGAQSSELLDYMLQIAEWLRAAPGLTETVPWKVVEMYENVVMDWSDLIVVQSKIGAEPFWWDSSQLMRCRRPRLLWLKGLELVKGADLTVEAVSSAVETDSGTEVERKKRVRVVSQLPPLSWFLEPGSRKLVDDGKPFASFMRPIKRQTPPEAPAGLSEASEGALRRWRGDNFRLPPYQFEETNLVKDANGVRRLKAVEQIRMLGYNSNHFAGFKPKLSEDEAGHFAGNSFPVITVARCLAGLIVNELAVDGQDITACLWGTWNALEERALRAQGQSWSAQFGPLSGGLAMVPTLREAMWGKRPPGLPVAADPSRKLSNEEFLLLGYCRIADARGTDVRLDTGMPFAPHQVARSSVDPASWRWKVVMSYAWKETQHINVLETVAVLDLLRKLGRESGIQNFRRMVLIDNQAALGVIAKGRSSSRAMMAPLRRISALLVAGNVRLVLGWVRTDWNPADGPSRWVKKRLDALASVYVEHLWEEGEPKCWAGDTLSGLGHFFPASKPCLNGSWRLHAAWGRAELPARAMPFTALIVYACAQLAFQWGWADTAVLLCLGFHRFPRSGELFSARVADFQFGPDCKGVWALPLTKSGQRVGAKESVVIEDPWIGLLIRQYCRDLQPGDLLTKVSPGVQRVRLAQLLEKLKIVGDFRWYSLRRGGATHLFRITNNMALVCQIGRWGNVKTARIYLTDGLAQLTELNLSGAVKQKLLELALQARPDFQNLPGLSVGGLCEGAAVAVDRQLMRLACLALCENWHELTAAGVKGRSGFPPLDLEIGRWGMYAGI</sequence>
<keyword evidence="1" id="KW-0233">DNA recombination</keyword>
<name>A0A813M1I2_POLGL</name>
<comment type="caution">
    <text evidence="3">The sequence shown here is derived from an EMBL/GenBank/DDBJ whole genome shotgun (WGS) entry which is preliminary data.</text>
</comment>
<dbReference type="Gene3D" id="1.10.443.10">
    <property type="entry name" value="Intergrase catalytic core"/>
    <property type="match status" value="1"/>
</dbReference>
<accession>A0A813M1I2</accession>
<dbReference type="Proteomes" id="UP000626109">
    <property type="component" value="Unassembled WGS sequence"/>
</dbReference>
<feature type="region of interest" description="Disordered" evidence="2">
    <location>
        <begin position="549"/>
        <end position="578"/>
    </location>
</feature>
<feature type="region of interest" description="Disordered" evidence="2">
    <location>
        <begin position="1"/>
        <end position="30"/>
    </location>
</feature>